<evidence type="ECO:0000256" key="3">
    <source>
        <dbReference type="ARBA" id="ARBA00022490"/>
    </source>
</evidence>
<dbReference type="Pfam" id="PF05164">
    <property type="entry name" value="ZapA"/>
    <property type="match status" value="1"/>
</dbReference>
<evidence type="ECO:0000256" key="1">
    <source>
        <dbReference type="ARBA" id="ARBA00004496"/>
    </source>
</evidence>
<dbReference type="GeneID" id="93781188"/>
<gene>
    <name evidence="11" type="primary">zapA</name>
    <name evidence="12" type="ORF">AL503_011830</name>
    <name evidence="13" type="ORF">CV019_01915</name>
    <name evidence="14" type="ORF">FNL11_05470</name>
    <name evidence="11" type="ORF">RO950_05620</name>
</gene>
<keyword evidence="5" id="KW-0717">Septation</keyword>
<keyword evidence="10" id="KW-0175">Coiled coil</keyword>
<dbReference type="Proteomes" id="UP000238153">
    <property type="component" value="Unassembled WGS sequence"/>
</dbReference>
<evidence type="ECO:0000313" key="16">
    <source>
        <dbReference type="Proteomes" id="UP000238153"/>
    </source>
</evidence>
<dbReference type="Proteomes" id="UP001269271">
    <property type="component" value="Unassembled WGS sequence"/>
</dbReference>
<comment type="function">
    <text evidence="7">Activator of cell division through the inhibition of FtsZ GTPase activity, therefore promoting FtsZ assembly into bundles of protofilaments necessary for the formation of the division Z ring. It is recruited early at mid-cell but it is not essential for cell division.</text>
</comment>
<evidence type="ECO:0000256" key="9">
    <source>
        <dbReference type="ARBA" id="ARBA00033158"/>
    </source>
</evidence>
<dbReference type="Gene3D" id="6.10.250.790">
    <property type="match status" value="1"/>
</dbReference>
<evidence type="ECO:0000256" key="8">
    <source>
        <dbReference type="ARBA" id="ARBA00026068"/>
    </source>
</evidence>
<dbReference type="GO" id="GO:0000917">
    <property type="term" value="P:division septum assembly"/>
    <property type="evidence" value="ECO:0007669"/>
    <property type="project" value="UniProtKB-KW"/>
</dbReference>
<evidence type="ECO:0000256" key="7">
    <source>
        <dbReference type="ARBA" id="ARBA00024910"/>
    </source>
</evidence>
<dbReference type="RefSeq" id="WP_011276097.1">
    <property type="nucleotide sequence ID" value="NZ_BKAY01000001.1"/>
</dbReference>
<organism evidence="12 15">
    <name type="scientific">Staphylococcus haemolyticus</name>
    <dbReference type="NCBI Taxonomy" id="1283"/>
    <lineage>
        <taxon>Bacteria</taxon>
        <taxon>Bacillati</taxon>
        <taxon>Bacillota</taxon>
        <taxon>Bacilli</taxon>
        <taxon>Bacillales</taxon>
        <taxon>Staphylococcaceae</taxon>
        <taxon>Staphylococcus</taxon>
    </lineage>
</organism>
<dbReference type="GO" id="GO:0032153">
    <property type="term" value="C:cell division site"/>
    <property type="evidence" value="ECO:0007669"/>
    <property type="project" value="TreeGrafter"/>
</dbReference>
<dbReference type="GO" id="GO:0030428">
    <property type="term" value="C:cell septum"/>
    <property type="evidence" value="ECO:0007669"/>
    <property type="project" value="TreeGrafter"/>
</dbReference>
<sequence length="88" mass="10392">MGEFRNRINVTINDQNYTIIGEDSPEHIRYVAHLVDEKLKEMGRKSTGLDTTRKSILTAVNIMHEKVKLEEENRKLLQEIQQLKQREE</sequence>
<keyword evidence="6" id="KW-0131">Cell cycle</keyword>
<evidence type="ECO:0000256" key="2">
    <source>
        <dbReference type="ARBA" id="ARBA00015195"/>
    </source>
</evidence>
<keyword evidence="3" id="KW-0963">Cytoplasm</keyword>
<dbReference type="KEGG" id="shh:ShL2_01690"/>
<proteinExistence type="predicted"/>
<dbReference type="GO" id="GO:0043093">
    <property type="term" value="P:FtsZ-dependent cytokinesis"/>
    <property type="evidence" value="ECO:0007669"/>
    <property type="project" value="TreeGrafter"/>
</dbReference>
<dbReference type="Proteomes" id="UP000316594">
    <property type="component" value="Unassembled WGS sequence"/>
</dbReference>
<dbReference type="EMBL" id="PGWX01000145">
    <property type="protein sequence ID" value="PPJ77129.1"/>
    <property type="molecule type" value="Genomic_DNA"/>
</dbReference>
<comment type="subcellular location">
    <subcellularLocation>
        <location evidence="1">Cytoplasm</location>
    </subcellularLocation>
</comment>
<dbReference type="GO" id="GO:0005829">
    <property type="term" value="C:cytosol"/>
    <property type="evidence" value="ECO:0007669"/>
    <property type="project" value="TreeGrafter"/>
</dbReference>
<dbReference type="Proteomes" id="UP000053523">
    <property type="component" value="Unassembled WGS sequence"/>
</dbReference>
<dbReference type="EMBL" id="VJMP01000003">
    <property type="protein sequence ID" value="TRL78169.1"/>
    <property type="molecule type" value="Genomic_DNA"/>
</dbReference>
<evidence type="ECO:0000313" key="11">
    <source>
        <dbReference type="EMBL" id="MDT4286495.1"/>
    </source>
</evidence>
<evidence type="ECO:0000256" key="4">
    <source>
        <dbReference type="ARBA" id="ARBA00022618"/>
    </source>
</evidence>
<evidence type="ECO:0000256" key="5">
    <source>
        <dbReference type="ARBA" id="ARBA00023210"/>
    </source>
</evidence>
<dbReference type="InterPro" id="IPR053712">
    <property type="entry name" value="Bac_CellDiv_Activator"/>
</dbReference>
<feature type="coiled-coil region" evidence="10">
    <location>
        <begin position="59"/>
        <end position="86"/>
    </location>
</feature>
<comment type="subunit">
    <text evidence="8">Homodimer. Interacts with FtsZ.</text>
</comment>
<evidence type="ECO:0000256" key="6">
    <source>
        <dbReference type="ARBA" id="ARBA00023306"/>
    </source>
</evidence>
<keyword evidence="4 12" id="KW-0132">Cell division</keyword>
<protein>
    <recommendedName>
        <fullName evidence="2">Cell division protein ZapA</fullName>
    </recommendedName>
    <alternativeName>
        <fullName evidence="9">Z ring-associated protein ZapA</fullName>
    </alternativeName>
</protein>
<dbReference type="EMBL" id="JAVSOO010000011">
    <property type="protein sequence ID" value="MDT4286495.1"/>
    <property type="molecule type" value="Genomic_DNA"/>
</dbReference>
<dbReference type="PANTHER" id="PTHR34981:SF1">
    <property type="entry name" value="CELL DIVISION PROTEIN ZAPA"/>
    <property type="match status" value="1"/>
</dbReference>
<evidence type="ECO:0000256" key="10">
    <source>
        <dbReference type="SAM" id="Coils"/>
    </source>
</evidence>
<reference evidence="11 18" key="4">
    <citation type="submission" date="2023-08" db="EMBL/GenBank/DDBJ databases">
        <title>Genomic surveillance of Staphylococcus haemolyticus neonatal outbreak in southern France.</title>
        <authorList>
            <person name="Magnan C."/>
            <person name="Morsli M."/>
            <person name="Thiery B."/>
            <person name="Salipante F."/>
            <person name="Attar J."/>
            <person name="Massimo D.M."/>
            <person name="Ory J."/>
            <person name="Pantel A."/>
            <person name="Lavigne J.-P."/>
        </authorList>
    </citation>
    <scope>NUCLEOTIDE SEQUENCE [LARGE SCALE GENOMIC DNA]</scope>
    <source>
        <strain evidence="11 18">NSH026</strain>
    </source>
</reference>
<evidence type="ECO:0000313" key="13">
    <source>
        <dbReference type="EMBL" id="PPJ77129.1"/>
    </source>
</evidence>
<accession>A0A2A1KB57</accession>
<dbReference type="SUPFAM" id="SSF102829">
    <property type="entry name" value="Cell division protein ZapA-like"/>
    <property type="match status" value="1"/>
</dbReference>
<reference evidence="14 17" key="3">
    <citation type="submission" date="2019-07" db="EMBL/GenBank/DDBJ databases">
        <title>Genome Sequencing and Assembly of Staphylococcus haemolyticus SDA2.</title>
        <authorList>
            <person name="Emmons C.B."/>
            <person name="Park C."/>
            <person name="Sevigny J.L."/>
            <person name="Andam C."/>
        </authorList>
    </citation>
    <scope>NUCLEOTIDE SEQUENCE [LARGE SCALE GENOMIC DNA]</scope>
    <source>
        <strain evidence="14 17">SDA2</strain>
    </source>
</reference>
<evidence type="ECO:0000313" key="15">
    <source>
        <dbReference type="Proteomes" id="UP000053523"/>
    </source>
</evidence>
<evidence type="ECO:0000313" key="12">
    <source>
        <dbReference type="EMBL" id="PNN21423.1"/>
    </source>
</evidence>
<dbReference type="PANTHER" id="PTHR34981">
    <property type="entry name" value="CELL DIVISION PROTEIN ZAPA"/>
    <property type="match status" value="1"/>
</dbReference>
<comment type="caution">
    <text evidence="12">The sequence shown here is derived from an EMBL/GenBank/DDBJ whole genome shotgun (WGS) entry which is preliminary data.</text>
</comment>
<dbReference type="STRING" id="1283.ShL2_01690"/>
<dbReference type="InterPro" id="IPR007838">
    <property type="entry name" value="Cell_div_ZapA-like"/>
</dbReference>
<dbReference type="GO" id="GO:0000921">
    <property type="term" value="P:septin ring assembly"/>
    <property type="evidence" value="ECO:0007669"/>
    <property type="project" value="TreeGrafter"/>
</dbReference>
<dbReference type="NCBIfam" id="NF010724">
    <property type="entry name" value="PRK14126.1"/>
    <property type="match status" value="1"/>
</dbReference>
<dbReference type="OMA" id="KMHEFSE"/>
<evidence type="ECO:0000313" key="17">
    <source>
        <dbReference type="Proteomes" id="UP000316594"/>
    </source>
</evidence>
<reference evidence="12 15" key="2">
    <citation type="submission" date="2017-12" db="EMBL/GenBank/DDBJ databases">
        <title>FDA dAtabase for Regulatory Grade micrObial Sequences (FDA-ARGOS): Supporting development and validation of Infectious Disease Dx tests.</title>
        <authorList>
            <person name="Hoffmann M."/>
            <person name="Allard M."/>
            <person name="Evans P."/>
            <person name="Brown E."/>
            <person name="Tallon L."/>
            <person name="Sadzewicz L."/>
            <person name="Sengamalay N."/>
            <person name="Ott S."/>
            <person name="Godinez A."/>
            <person name="Nagaraj S."/>
            <person name="Vavikolanu K."/>
            <person name="Aluvathingal J."/>
            <person name="Nadendla S."/>
            <person name="Sichtig H."/>
        </authorList>
    </citation>
    <scope>NUCLEOTIDE SEQUENCE [LARGE SCALE GENOMIC DNA]</scope>
    <source>
        <strain evidence="12 15">FDAARGOS_148</strain>
    </source>
</reference>
<evidence type="ECO:0000313" key="18">
    <source>
        <dbReference type="Proteomes" id="UP001269271"/>
    </source>
</evidence>
<dbReference type="EMBL" id="LORN02000015">
    <property type="protein sequence ID" value="PNN21423.1"/>
    <property type="molecule type" value="Genomic_DNA"/>
</dbReference>
<reference evidence="13 16" key="1">
    <citation type="submission" date="2017-11" db="EMBL/GenBank/DDBJ databases">
        <authorList>
            <person name="Founou R.C."/>
            <person name="Founou L."/>
            <person name="Allam M."/>
            <person name="Ismail A."/>
            <person name="Essack S.Y."/>
        </authorList>
    </citation>
    <scope>NUCLEOTIDE SEQUENCE [LARGE SCALE GENOMIC DNA]</scope>
    <source>
        <strain evidence="13 16">G811N2B1</strain>
    </source>
</reference>
<name>A0A2A1KB57_STAHA</name>
<keyword evidence="18" id="KW-1185">Reference proteome</keyword>
<dbReference type="AlphaFoldDB" id="A0A2A1KB57"/>
<dbReference type="InterPro" id="IPR036192">
    <property type="entry name" value="Cell_div_ZapA-like_sf"/>
</dbReference>
<evidence type="ECO:0000313" key="14">
    <source>
        <dbReference type="EMBL" id="TRL78169.1"/>
    </source>
</evidence>